<accession>A0ABT1W8C3</accession>
<feature type="transmembrane region" description="Helical" evidence="8">
    <location>
        <begin position="233"/>
        <end position="254"/>
    </location>
</feature>
<dbReference type="InterPro" id="IPR018047">
    <property type="entry name" value="Ammonium_transpt_CS"/>
</dbReference>
<feature type="transmembrane region" description="Helical" evidence="8">
    <location>
        <begin position="360"/>
        <end position="382"/>
    </location>
</feature>
<feature type="transmembrane region" description="Helical" evidence="8">
    <location>
        <begin position="320"/>
        <end position="340"/>
    </location>
</feature>
<feature type="transmembrane region" description="Helical" evidence="8">
    <location>
        <begin position="263"/>
        <end position="282"/>
    </location>
</feature>
<feature type="transmembrane region" description="Helical" evidence="8">
    <location>
        <begin position="6"/>
        <end position="22"/>
    </location>
</feature>
<evidence type="ECO:0000259" key="9">
    <source>
        <dbReference type="Pfam" id="PF00909"/>
    </source>
</evidence>
<dbReference type="Gene3D" id="1.10.3430.10">
    <property type="entry name" value="Ammonium transporter AmtB like domains"/>
    <property type="match status" value="1"/>
</dbReference>
<keyword evidence="3 8" id="KW-0813">Transport</keyword>
<feature type="transmembrane region" description="Helical" evidence="8">
    <location>
        <begin position="288"/>
        <end position="308"/>
    </location>
</feature>
<keyword evidence="4 8" id="KW-0812">Transmembrane</keyword>
<dbReference type="PROSITE" id="PS01219">
    <property type="entry name" value="AMMONIUM_TRANSP"/>
    <property type="match status" value="1"/>
</dbReference>
<comment type="subcellular location">
    <subcellularLocation>
        <location evidence="8">Cell membrane</location>
        <topology evidence="8">Multi-pass membrane protein</topology>
    </subcellularLocation>
    <subcellularLocation>
        <location evidence="1">Membrane</location>
        <topology evidence="1">Multi-pass membrane protein</topology>
    </subcellularLocation>
</comment>
<feature type="transmembrane region" description="Helical" evidence="8">
    <location>
        <begin position="159"/>
        <end position="189"/>
    </location>
</feature>
<proteinExistence type="inferred from homology"/>
<dbReference type="PANTHER" id="PTHR43029:SF10">
    <property type="entry name" value="AMMONIUM TRANSPORTER MEP2"/>
    <property type="match status" value="1"/>
</dbReference>
<reference evidence="10 11" key="1">
    <citation type="submission" date="2022-06" db="EMBL/GenBank/DDBJ databases">
        <title>Endosaccharibacter gen. nov., sp. nov., endophytic bacteria isolated from sugarcane.</title>
        <authorList>
            <person name="Pitiwittayakul N."/>
            <person name="Yukphan P."/>
            <person name="Charoenyingcharoen P."/>
            <person name="Tanasupawat S."/>
        </authorList>
    </citation>
    <scope>NUCLEOTIDE SEQUENCE [LARGE SCALE GENOMIC DNA]</scope>
    <source>
        <strain evidence="10 11">KSS8</strain>
    </source>
</reference>
<dbReference type="InterPro" id="IPR001905">
    <property type="entry name" value="Ammonium_transpt"/>
</dbReference>
<keyword evidence="5 8" id="KW-1133">Transmembrane helix</keyword>
<sequence>MLTSTALVLLMTVPGLALYYAGMVRKKNVLATLMQAFAICCLVTIVWTVVGYSLTFSTGNPYIGDLSRFMLNGIGANIAKGSDIGFTLGLGSANATVMTIPESVYMMFQMTFAIITPALIAGAFADRMKFSAMCVFMVLWSIVVYAPIAHWVWSPIGWVAAFGAIDFAGGTVVHINAGIAGLMCALVLGKRKGLGHDDMSPYNLTYAVIGASLLWVGWFGFNAGSAVGSNGRAGMAMAVTQIATAAAALGWMFVEWIVKGKPTVLGIISGAVAGLVAITPASGFVLPGASIIIGVAAGVGCYFAATTLKHALGYDDSLDCFGVHGVGGIIGALLTGVFAYGPLSATDASPAGTVGSFAQFIIQAKAVIVTLVWSGAISFVLLKIIDLTMGLRVSHDYEIEGLDMTLHGERIN</sequence>
<dbReference type="NCBIfam" id="TIGR00836">
    <property type="entry name" value="amt"/>
    <property type="match status" value="1"/>
</dbReference>
<dbReference type="PANTHER" id="PTHR43029">
    <property type="entry name" value="AMMONIUM TRANSPORTER MEP2"/>
    <property type="match status" value="1"/>
</dbReference>
<gene>
    <name evidence="10" type="ORF">NFI95_11875</name>
</gene>
<keyword evidence="7 8" id="KW-0924">Ammonia transport</keyword>
<comment type="similarity">
    <text evidence="2 8">Belongs to the ammonia transporter channel (TC 1.A.11.2) family.</text>
</comment>
<dbReference type="Pfam" id="PF00909">
    <property type="entry name" value="Ammonium_transp"/>
    <property type="match status" value="1"/>
</dbReference>
<evidence type="ECO:0000256" key="7">
    <source>
        <dbReference type="ARBA" id="ARBA00023177"/>
    </source>
</evidence>
<evidence type="ECO:0000256" key="3">
    <source>
        <dbReference type="ARBA" id="ARBA00022448"/>
    </source>
</evidence>
<protein>
    <recommendedName>
        <fullName evidence="8">Ammonium transporter</fullName>
    </recommendedName>
</protein>
<evidence type="ECO:0000256" key="4">
    <source>
        <dbReference type="ARBA" id="ARBA00022692"/>
    </source>
</evidence>
<evidence type="ECO:0000256" key="6">
    <source>
        <dbReference type="ARBA" id="ARBA00023136"/>
    </source>
</evidence>
<name>A0ABT1W8C3_9PROT</name>
<feature type="transmembrane region" description="Helical" evidence="8">
    <location>
        <begin position="29"/>
        <end position="50"/>
    </location>
</feature>
<feature type="transmembrane region" description="Helical" evidence="8">
    <location>
        <begin position="132"/>
        <end position="153"/>
    </location>
</feature>
<dbReference type="EMBL" id="JAMSKV010000010">
    <property type="protein sequence ID" value="MCQ8279141.1"/>
    <property type="molecule type" value="Genomic_DNA"/>
</dbReference>
<dbReference type="InterPro" id="IPR024041">
    <property type="entry name" value="NH4_transpt_AmtB-like_dom"/>
</dbReference>
<comment type="caution">
    <text evidence="10">The sequence shown here is derived from an EMBL/GenBank/DDBJ whole genome shotgun (WGS) entry which is preliminary data.</text>
</comment>
<evidence type="ECO:0000313" key="10">
    <source>
        <dbReference type="EMBL" id="MCQ8279141.1"/>
    </source>
</evidence>
<feature type="transmembrane region" description="Helical" evidence="8">
    <location>
        <begin position="201"/>
        <end position="221"/>
    </location>
</feature>
<evidence type="ECO:0000256" key="8">
    <source>
        <dbReference type="RuleBase" id="RU362002"/>
    </source>
</evidence>
<feature type="domain" description="Ammonium transporter AmtB-like" evidence="9">
    <location>
        <begin position="1"/>
        <end position="409"/>
    </location>
</feature>
<evidence type="ECO:0000313" key="11">
    <source>
        <dbReference type="Proteomes" id="UP001524587"/>
    </source>
</evidence>
<dbReference type="SUPFAM" id="SSF111352">
    <property type="entry name" value="Ammonium transporter"/>
    <property type="match status" value="1"/>
</dbReference>
<feature type="transmembrane region" description="Helical" evidence="8">
    <location>
        <begin position="104"/>
        <end position="125"/>
    </location>
</feature>
<evidence type="ECO:0000256" key="1">
    <source>
        <dbReference type="ARBA" id="ARBA00004141"/>
    </source>
</evidence>
<keyword evidence="11" id="KW-1185">Reference proteome</keyword>
<evidence type="ECO:0000256" key="5">
    <source>
        <dbReference type="ARBA" id="ARBA00022989"/>
    </source>
</evidence>
<dbReference type="Proteomes" id="UP001524587">
    <property type="component" value="Unassembled WGS sequence"/>
</dbReference>
<organism evidence="10 11">
    <name type="scientific">Endosaccharibacter trunci</name>
    <dbReference type="NCBI Taxonomy" id="2812733"/>
    <lineage>
        <taxon>Bacteria</taxon>
        <taxon>Pseudomonadati</taxon>
        <taxon>Pseudomonadota</taxon>
        <taxon>Alphaproteobacteria</taxon>
        <taxon>Acetobacterales</taxon>
        <taxon>Acetobacteraceae</taxon>
        <taxon>Endosaccharibacter</taxon>
    </lineage>
</organism>
<dbReference type="InterPro" id="IPR029020">
    <property type="entry name" value="Ammonium/urea_transptr"/>
</dbReference>
<keyword evidence="6 8" id="KW-0472">Membrane</keyword>
<evidence type="ECO:0000256" key="2">
    <source>
        <dbReference type="ARBA" id="ARBA00005887"/>
    </source>
</evidence>